<protein>
    <submittedName>
        <fullName evidence="9">HBS1-like protein isoform X2</fullName>
    </submittedName>
</protein>
<evidence type="ECO:0000256" key="6">
    <source>
        <dbReference type="SAM" id="MobiDB-lite"/>
    </source>
</evidence>
<proteinExistence type="predicted"/>
<keyword evidence="5" id="KW-0648">Protein biosynthesis</keyword>
<dbReference type="Pfam" id="PF08938">
    <property type="entry name" value="HBS1_N"/>
    <property type="match status" value="1"/>
</dbReference>
<dbReference type="OrthoDB" id="342024at2759"/>
<feature type="region of interest" description="Disordered" evidence="6">
    <location>
        <begin position="42"/>
        <end position="79"/>
    </location>
</feature>
<dbReference type="RefSeq" id="XP_017342971.1">
    <property type="nucleotide sequence ID" value="XM_017487482.3"/>
</dbReference>
<evidence type="ECO:0000256" key="1">
    <source>
        <dbReference type="ARBA" id="ARBA00004496"/>
    </source>
</evidence>
<feature type="compositionally biased region" description="Polar residues" evidence="6">
    <location>
        <begin position="413"/>
        <end position="423"/>
    </location>
</feature>
<gene>
    <name evidence="9" type="primary">hbs1l</name>
</gene>
<feature type="compositionally biased region" description="Polar residues" evidence="6">
    <location>
        <begin position="354"/>
        <end position="388"/>
    </location>
</feature>
<feature type="region of interest" description="Disordered" evidence="6">
    <location>
        <begin position="545"/>
        <end position="568"/>
    </location>
</feature>
<evidence type="ECO:0000256" key="4">
    <source>
        <dbReference type="ARBA" id="ARBA00022801"/>
    </source>
</evidence>
<feature type="compositionally biased region" description="Polar residues" evidence="6">
    <location>
        <begin position="69"/>
        <end position="79"/>
    </location>
</feature>
<dbReference type="SUPFAM" id="SSF109732">
    <property type="entry name" value="HBS1-like domain"/>
    <property type="match status" value="1"/>
</dbReference>
<feature type="region of interest" description="Disordered" evidence="6">
    <location>
        <begin position="354"/>
        <end position="483"/>
    </location>
</feature>
<name>A0A2D0SKF3_ICTPU</name>
<dbReference type="InterPro" id="IPR037189">
    <property type="entry name" value="HBS1-like_N_sf"/>
</dbReference>
<reference evidence="9" key="2">
    <citation type="submission" date="2025-08" db="UniProtKB">
        <authorList>
            <consortium name="RefSeq"/>
        </authorList>
    </citation>
    <scope>IDENTIFICATION</scope>
    <source>
        <tissue evidence="9">Blood</tissue>
    </source>
</reference>
<feature type="compositionally biased region" description="Low complexity" evidence="6">
    <location>
        <begin position="437"/>
        <end position="448"/>
    </location>
</feature>
<dbReference type="GO" id="GO:0005737">
    <property type="term" value="C:cytoplasm"/>
    <property type="evidence" value="ECO:0007669"/>
    <property type="project" value="UniProtKB-SubCell"/>
</dbReference>
<feature type="compositionally biased region" description="Pro residues" evidence="6">
    <location>
        <begin position="397"/>
        <end position="409"/>
    </location>
</feature>
<dbReference type="GO" id="GO:0016787">
    <property type="term" value="F:hydrolase activity"/>
    <property type="evidence" value="ECO:0007669"/>
    <property type="project" value="UniProtKB-KW"/>
</dbReference>
<feature type="compositionally biased region" description="Acidic residues" evidence="6">
    <location>
        <begin position="55"/>
        <end position="67"/>
    </location>
</feature>
<keyword evidence="8" id="KW-1185">Reference proteome</keyword>
<feature type="region of interest" description="Disordered" evidence="6">
    <location>
        <begin position="127"/>
        <end position="182"/>
    </location>
</feature>
<organism evidence="8 9">
    <name type="scientific">Ictalurus punctatus</name>
    <name type="common">Channel catfish</name>
    <name type="synonym">Silurus punctatus</name>
    <dbReference type="NCBI Taxonomy" id="7998"/>
    <lineage>
        <taxon>Eukaryota</taxon>
        <taxon>Metazoa</taxon>
        <taxon>Chordata</taxon>
        <taxon>Craniata</taxon>
        <taxon>Vertebrata</taxon>
        <taxon>Euteleostomi</taxon>
        <taxon>Actinopterygii</taxon>
        <taxon>Neopterygii</taxon>
        <taxon>Teleostei</taxon>
        <taxon>Ostariophysi</taxon>
        <taxon>Siluriformes</taxon>
        <taxon>Ictaluridae</taxon>
        <taxon>Ictalurus</taxon>
    </lineage>
</organism>
<evidence type="ECO:0000313" key="9">
    <source>
        <dbReference type="RefSeq" id="XP_017342971.1"/>
    </source>
</evidence>
<dbReference type="Gene3D" id="1.10.8.10">
    <property type="entry name" value="DNA helicase RuvA subunit, C-terminal domain"/>
    <property type="match status" value="1"/>
</dbReference>
<dbReference type="AlphaFoldDB" id="A0A2D0SKF3"/>
<evidence type="ECO:0000259" key="7">
    <source>
        <dbReference type="Pfam" id="PF08938"/>
    </source>
</evidence>
<dbReference type="CTD" id="10767"/>
<evidence type="ECO:0000256" key="2">
    <source>
        <dbReference type="ARBA" id="ARBA00022490"/>
    </source>
</evidence>
<evidence type="ECO:0000313" key="8">
    <source>
        <dbReference type="Proteomes" id="UP000221080"/>
    </source>
</evidence>
<keyword evidence="2" id="KW-0963">Cytoplasm</keyword>
<comment type="subcellular location">
    <subcellularLocation>
        <location evidence="1">Cytoplasm</location>
    </subcellularLocation>
</comment>
<keyword evidence="4" id="KW-0378">Hydrolase</keyword>
<dbReference type="GO" id="GO:0006412">
    <property type="term" value="P:translation"/>
    <property type="evidence" value="ECO:0007669"/>
    <property type="project" value="UniProtKB-KW"/>
</dbReference>
<dbReference type="GeneID" id="108276109"/>
<dbReference type="Proteomes" id="UP000221080">
    <property type="component" value="Chromosome 15"/>
</dbReference>
<evidence type="ECO:0000256" key="5">
    <source>
        <dbReference type="ARBA" id="ARBA00022917"/>
    </source>
</evidence>
<feature type="domain" description="HBS1-like protein N-terminal" evidence="7">
    <location>
        <begin position="57"/>
        <end position="132"/>
    </location>
</feature>
<sequence>MSRHRNVRGYNYDEDFEDDDIYGQSVDDDYCISPATAAQFIYSRQDSRQTRQVEPLEEEEHEEEEEMPTSPTVTQTLDPLTQGQLYSCLDQMRTVLGDSVPEPTLREAALKYDCDPHRALDSILSAESSSKQTAAPKTQPPPQKGALSLSAPHDTDRVTRVTHVSTRTQPQSGSGLSCSLSDLLAPTDPKDVKDRSQFSAGGLAKDALTPNSGTGCVAAGPSSLAQLMAEHERKRASPAQGPNISFTNFGSSSLGQCLQLGPGISLSGDLCVLPSLGSLTSVSPSSSLLSCSLSSLSLQDSKMAGSLPVPLQSLSNSWKASKPVEVGGVSKSPGVSGQSGSLSLAELIEEHQSNSPDLFNSVPGLQNISTLTANPPSNGNTTKTQRSSLGPNNLPLPTLPLPKPPPNAPLPGFSSTPSLSELISQHRAATPKRQKQKPAQAKQSSQAREPLNVDLSVLISQTSPEPSTPRDYSRTPASPCSNRSMKRNLAGVFAEPSVFALTMCVQMRKRRSQCSRAGHQAFPYSKQTAGVKERVQGPPLHHIMPFSFDTPSPDDVVKANQKKAFTRE</sequence>
<reference evidence="8" key="1">
    <citation type="journal article" date="2016" name="Nat. Commun.">
        <title>The channel catfish genome sequence provides insights into the evolution of scale formation in teleosts.</title>
        <authorList>
            <person name="Liu Z."/>
            <person name="Liu S."/>
            <person name="Yao J."/>
            <person name="Bao L."/>
            <person name="Zhang J."/>
            <person name="Li Y."/>
            <person name="Jiang C."/>
            <person name="Sun L."/>
            <person name="Wang R."/>
            <person name="Zhang Y."/>
            <person name="Zhou T."/>
            <person name="Zeng Q."/>
            <person name="Fu Q."/>
            <person name="Gao S."/>
            <person name="Li N."/>
            <person name="Koren S."/>
            <person name="Jiang Y."/>
            <person name="Zimin A."/>
            <person name="Xu P."/>
            <person name="Phillippy A.M."/>
            <person name="Geng X."/>
            <person name="Song L."/>
            <person name="Sun F."/>
            <person name="Li C."/>
            <person name="Wang X."/>
            <person name="Chen A."/>
            <person name="Jin Y."/>
            <person name="Yuan Z."/>
            <person name="Yang Y."/>
            <person name="Tan S."/>
            <person name="Peatman E."/>
            <person name="Lu J."/>
            <person name="Qin Z."/>
            <person name="Dunham R."/>
            <person name="Li Z."/>
            <person name="Sonstegard T."/>
            <person name="Feng J."/>
            <person name="Danzmann R.G."/>
            <person name="Schroeder S."/>
            <person name="Scheffler B."/>
            <person name="Duke M.V."/>
            <person name="Ballard L."/>
            <person name="Kucuktas H."/>
            <person name="Kaltenboeck L."/>
            <person name="Liu H."/>
            <person name="Armbruster J."/>
            <person name="Xie Y."/>
            <person name="Kirby M.L."/>
            <person name="Tian Y."/>
            <person name="Flanagan M.E."/>
            <person name="Mu W."/>
            <person name="Waldbieser G.C."/>
        </authorList>
    </citation>
    <scope>NUCLEOTIDE SEQUENCE [LARGE SCALE GENOMIC DNA]</scope>
    <source>
        <strain evidence="8">SDA103</strain>
    </source>
</reference>
<keyword evidence="3" id="KW-0597">Phosphoprotein</keyword>
<accession>A0A2D0SKF3</accession>
<evidence type="ECO:0000256" key="3">
    <source>
        <dbReference type="ARBA" id="ARBA00022553"/>
    </source>
</evidence>
<feature type="compositionally biased region" description="Low complexity" evidence="6">
    <location>
        <begin position="161"/>
        <end position="182"/>
    </location>
</feature>
<dbReference type="InterPro" id="IPR015033">
    <property type="entry name" value="HBS1-like_N"/>
</dbReference>